<dbReference type="PROSITE" id="PS00449">
    <property type="entry name" value="ATPASE_A"/>
    <property type="match status" value="1"/>
</dbReference>
<dbReference type="EMBL" id="UOFR01000056">
    <property type="protein sequence ID" value="VAW97913.1"/>
    <property type="molecule type" value="Genomic_DNA"/>
</dbReference>
<proteinExistence type="inferred from homology"/>
<evidence type="ECO:0000256" key="12">
    <source>
        <dbReference type="SAM" id="Phobius"/>
    </source>
</evidence>
<dbReference type="GO" id="GO:0016787">
    <property type="term" value="F:hydrolase activity"/>
    <property type="evidence" value="ECO:0007669"/>
    <property type="project" value="UniProtKB-KW"/>
</dbReference>
<keyword evidence="7" id="KW-0375">Hydrogen ion transport</keyword>
<dbReference type="CDD" id="cd00310">
    <property type="entry name" value="ATP-synt_Fo_a_6"/>
    <property type="match status" value="1"/>
</dbReference>
<dbReference type="EC" id="3.6.3.14" evidence="13"/>
<dbReference type="PANTHER" id="PTHR42823">
    <property type="entry name" value="ATP SYNTHASE SUBUNIT A, CHLOROPLASTIC"/>
    <property type="match status" value="1"/>
</dbReference>
<evidence type="ECO:0000256" key="10">
    <source>
        <dbReference type="ARBA" id="ARBA00023136"/>
    </source>
</evidence>
<keyword evidence="10 12" id="KW-0472">Membrane</keyword>
<feature type="transmembrane region" description="Helical" evidence="12">
    <location>
        <begin position="215"/>
        <end position="236"/>
    </location>
</feature>
<keyword evidence="8 12" id="KW-1133">Transmembrane helix</keyword>
<evidence type="ECO:0000256" key="3">
    <source>
        <dbReference type="ARBA" id="ARBA00022448"/>
    </source>
</evidence>
<dbReference type="Gene3D" id="1.20.120.220">
    <property type="entry name" value="ATP synthase, F0 complex, subunit A"/>
    <property type="match status" value="1"/>
</dbReference>
<evidence type="ECO:0000256" key="9">
    <source>
        <dbReference type="ARBA" id="ARBA00023065"/>
    </source>
</evidence>
<reference evidence="13" key="1">
    <citation type="submission" date="2018-06" db="EMBL/GenBank/DDBJ databases">
        <authorList>
            <person name="Zhirakovskaya E."/>
        </authorList>
    </citation>
    <scope>NUCLEOTIDE SEQUENCE</scope>
</reference>
<keyword evidence="9" id="KW-0406">Ion transport</keyword>
<evidence type="ECO:0000256" key="8">
    <source>
        <dbReference type="ARBA" id="ARBA00022989"/>
    </source>
</evidence>
<feature type="transmembrane region" description="Helical" evidence="12">
    <location>
        <begin position="120"/>
        <end position="138"/>
    </location>
</feature>
<dbReference type="GO" id="GO:0005886">
    <property type="term" value="C:plasma membrane"/>
    <property type="evidence" value="ECO:0007669"/>
    <property type="project" value="TreeGrafter"/>
</dbReference>
<organism evidence="13">
    <name type="scientific">hydrothermal vent metagenome</name>
    <dbReference type="NCBI Taxonomy" id="652676"/>
    <lineage>
        <taxon>unclassified sequences</taxon>
        <taxon>metagenomes</taxon>
        <taxon>ecological metagenomes</taxon>
    </lineage>
</organism>
<dbReference type="GO" id="GO:0046933">
    <property type="term" value="F:proton-transporting ATP synthase activity, rotational mechanism"/>
    <property type="evidence" value="ECO:0007669"/>
    <property type="project" value="TreeGrafter"/>
</dbReference>
<evidence type="ECO:0000256" key="4">
    <source>
        <dbReference type="ARBA" id="ARBA00022475"/>
    </source>
</evidence>
<evidence type="ECO:0000256" key="2">
    <source>
        <dbReference type="ARBA" id="ARBA00006810"/>
    </source>
</evidence>
<keyword evidence="11" id="KW-0066">ATP synthesis</keyword>
<dbReference type="GO" id="GO:0042777">
    <property type="term" value="P:proton motive force-driven plasma membrane ATP synthesis"/>
    <property type="evidence" value="ECO:0007669"/>
    <property type="project" value="TreeGrafter"/>
</dbReference>
<dbReference type="SUPFAM" id="SSF81336">
    <property type="entry name" value="F1F0 ATP synthase subunit A"/>
    <property type="match status" value="1"/>
</dbReference>
<keyword evidence="13" id="KW-0378">Hydrolase</keyword>
<dbReference type="InterPro" id="IPR000568">
    <property type="entry name" value="ATP_synth_F0_asu"/>
</dbReference>
<keyword evidence="6 12" id="KW-0812">Transmembrane</keyword>
<dbReference type="InterPro" id="IPR035908">
    <property type="entry name" value="F0_ATP_A_sf"/>
</dbReference>
<dbReference type="InterPro" id="IPR045082">
    <property type="entry name" value="ATP_syn_F0_a_bact/chloroplast"/>
</dbReference>
<comment type="similarity">
    <text evidence="2">Belongs to the ATPase A chain family.</text>
</comment>
<evidence type="ECO:0000313" key="13">
    <source>
        <dbReference type="EMBL" id="VAW97913.1"/>
    </source>
</evidence>
<dbReference type="HAMAP" id="MF_01393">
    <property type="entry name" value="ATP_synth_a_bact"/>
    <property type="match status" value="1"/>
</dbReference>
<evidence type="ECO:0000256" key="11">
    <source>
        <dbReference type="ARBA" id="ARBA00023310"/>
    </source>
</evidence>
<keyword evidence="4" id="KW-1003">Cell membrane</keyword>
<evidence type="ECO:0000256" key="6">
    <source>
        <dbReference type="ARBA" id="ARBA00022692"/>
    </source>
</evidence>
<dbReference type="InterPro" id="IPR023011">
    <property type="entry name" value="ATP_synth_F0_asu_AS"/>
</dbReference>
<protein>
    <submittedName>
        <fullName evidence="13">ATP synthase F0 sector subunit a</fullName>
        <ecNumber evidence="13">3.6.3.14</ecNumber>
    </submittedName>
</protein>
<name>A0A3B1ACY3_9ZZZZ</name>
<feature type="transmembrane region" description="Helical" evidence="12">
    <location>
        <begin position="177"/>
        <end position="194"/>
    </location>
</feature>
<evidence type="ECO:0000256" key="5">
    <source>
        <dbReference type="ARBA" id="ARBA00022547"/>
    </source>
</evidence>
<sequence length="321" mass="35259">MSSEQTSAQYITHHLTNLTYGDMPQSAVGQELCDGAGAVKEAGWQFAHCGAEAQAMGFNSINVDTMFWSLTLGVVFLWLFRKAAKKASVGVPSGLQNFVEWVCEFIDTSVRGSFTGKNDLVAPMALTIFIWVFLMNFMDLIPVDWLPSLAALAGESFFGADPHHVYFKVVPSTDPNATFGMSFAVFALMIFYSIKNKGIGGFTAELTMHPFSSKNIILQYLIFVPINFVLEFVSMIAKPLSLSLRLYGNMYAGEMIFILIALLFGLADSGTVGGWLGALAGGFMQLGWAIFHILIITLQAFIFMTLAIVYMDMAHQVDEAH</sequence>
<feature type="transmembrane region" description="Helical" evidence="12">
    <location>
        <begin position="256"/>
        <end position="276"/>
    </location>
</feature>
<dbReference type="AlphaFoldDB" id="A0A3B1ACY3"/>
<dbReference type="NCBIfam" id="TIGR01131">
    <property type="entry name" value="ATP_synt_6_or_A"/>
    <property type="match status" value="1"/>
</dbReference>
<dbReference type="FunFam" id="1.20.120.220:FF:000002">
    <property type="entry name" value="ATP synthase subunit a"/>
    <property type="match status" value="1"/>
</dbReference>
<accession>A0A3B1ACY3</accession>
<dbReference type="Pfam" id="PF00119">
    <property type="entry name" value="ATP-synt_A"/>
    <property type="match status" value="1"/>
</dbReference>
<dbReference type="GO" id="GO:0045259">
    <property type="term" value="C:proton-transporting ATP synthase complex"/>
    <property type="evidence" value="ECO:0007669"/>
    <property type="project" value="UniProtKB-KW"/>
</dbReference>
<keyword evidence="3" id="KW-0813">Transport</keyword>
<feature type="transmembrane region" description="Helical" evidence="12">
    <location>
        <begin position="288"/>
        <end position="311"/>
    </location>
</feature>
<evidence type="ECO:0000256" key="7">
    <source>
        <dbReference type="ARBA" id="ARBA00022781"/>
    </source>
</evidence>
<dbReference type="PANTHER" id="PTHR42823:SF3">
    <property type="entry name" value="ATP SYNTHASE SUBUNIT A, CHLOROPLASTIC"/>
    <property type="match status" value="1"/>
</dbReference>
<gene>
    <name evidence="13" type="ORF">MNBD_GAMMA21-689</name>
</gene>
<keyword evidence="5" id="KW-0138">CF(0)</keyword>
<dbReference type="NCBIfam" id="NF004477">
    <property type="entry name" value="PRK05815.1-1"/>
    <property type="match status" value="1"/>
</dbReference>
<comment type="subcellular location">
    <subcellularLocation>
        <location evidence="1">Membrane</location>
        <topology evidence="1">Multi-pass membrane protein</topology>
    </subcellularLocation>
</comment>
<feature type="transmembrane region" description="Helical" evidence="12">
    <location>
        <begin position="61"/>
        <end position="80"/>
    </location>
</feature>
<evidence type="ECO:0000256" key="1">
    <source>
        <dbReference type="ARBA" id="ARBA00004141"/>
    </source>
</evidence>